<evidence type="ECO:0000256" key="1">
    <source>
        <dbReference type="RuleBase" id="RU003945"/>
    </source>
</evidence>
<feature type="transmembrane region" description="Helical" evidence="2">
    <location>
        <begin position="187"/>
        <end position="203"/>
    </location>
</feature>
<evidence type="ECO:0000313" key="4">
    <source>
        <dbReference type="EMBL" id="OGY27771.1"/>
    </source>
</evidence>
<keyword evidence="2" id="KW-0472">Membrane</keyword>
<dbReference type="AlphaFoldDB" id="A0A1G1WJJ7"/>
<evidence type="ECO:0000256" key="2">
    <source>
        <dbReference type="SAM" id="Phobius"/>
    </source>
</evidence>
<feature type="transmembrane region" description="Helical" evidence="2">
    <location>
        <begin position="102"/>
        <end position="125"/>
    </location>
</feature>
<dbReference type="Pfam" id="PF02096">
    <property type="entry name" value="60KD_IMP"/>
    <property type="match status" value="1"/>
</dbReference>
<accession>A0A1G1WJJ7</accession>
<comment type="similarity">
    <text evidence="1">Belongs to the OXA1/ALB3/YidC family.</text>
</comment>
<gene>
    <name evidence="4" type="ORF">A2Z42_02610</name>
</gene>
<keyword evidence="2" id="KW-1133">Transmembrane helix</keyword>
<dbReference type="Proteomes" id="UP000176645">
    <property type="component" value="Unassembled WGS sequence"/>
</dbReference>
<feature type="transmembrane region" description="Helical" evidence="2">
    <location>
        <begin position="33"/>
        <end position="56"/>
    </location>
</feature>
<dbReference type="EMBL" id="MHCU01000023">
    <property type="protein sequence ID" value="OGY27771.1"/>
    <property type="molecule type" value="Genomic_DNA"/>
</dbReference>
<comment type="subcellular location">
    <subcellularLocation>
        <location evidence="1">Membrane</location>
        <topology evidence="1">Multi-pass membrane protein</topology>
    </subcellularLocation>
</comment>
<reference evidence="4 5" key="1">
    <citation type="journal article" date="2016" name="Nat. Commun.">
        <title>Thousands of microbial genomes shed light on interconnected biogeochemical processes in an aquifer system.</title>
        <authorList>
            <person name="Anantharaman K."/>
            <person name="Brown C.T."/>
            <person name="Hug L.A."/>
            <person name="Sharon I."/>
            <person name="Castelle C.J."/>
            <person name="Probst A.J."/>
            <person name="Thomas B.C."/>
            <person name="Singh A."/>
            <person name="Wilkins M.J."/>
            <person name="Karaoz U."/>
            <person name="Brodie E.L."/>
            <person name="Williams K.H."/>
            <person name="Hubbard S.S."/>
            <person name="Banfield J.F."/>
        </authorList>
    </citation>
    <scope>NUCLEOTIDE SEQUENCE [LARGE SCALE GENOMIC DNA]</scope>
</reference>
<keyword evidence="1 2" id="KW-0812">Transmembrane</keyword>
<feature type="transmembrane region" description="Helical" evidence="2">
    <location>
        <begin position="145"/>
        <end position="167"/>
    </location>
</feature>
<evidence type="ECO:0000259" key="3">
    <source>
        <dbReference type="Pfam" id="PF02096"/>
    </source>
</evidence>
<sequence length="239" mass="27001">MIANFLELWKNIIYEPIYNLVIITYNFSPGPNFGWAVIGLAVLFQFLFLYFTLLNFKHEQQLIEVKPLIEAIEKDQSLTSRQKIEKVSQVTKPIGINPFISALPLGAQILFLGVLYQIIQGGIYISTFDDLYSFVSKPISINTQFVGFNLAKPSIVLSLVAAGFLFFDRIWEYNKKKKIGSAFSQKWDPLIWPLGTFIILLVLPSAKAIYLMTAVTFSFIIKSIIFRTVLASKASIPGS</sequence>
<name>A0A1G1WJJ7_9BACT</name>
<feature type="domain" description="Membrane insertase YidC/Oxa/ALB C-terminal" evidence="3">
    <location>
        <begin position="33"/>
        <end position="225"/>
    </location>
</feature>
<organism evidence="4 5">
    <name type="scientific">Candidatus Woykebacteria bacterium RBG_19FT_COMBO_43_10</name>
    <dbReference type="NCBI Taxonomy" id="1802598"/>
    <lineage>
        <taxon>Bacteria</taxon>
        <taxon>Candidatus Woykeibacteriota</taxon>
    </lineage>
</organism>
<comment type="caution">
    <text evidence="4">The sequence shown here is derived from an EMBL/GenBank/DDBJ whole genome shotgun (WGS) entry which is preliminary data.</text>
</comment>
<feature type="transmembrane region" description="Helical" evidence="2">
    <location>
        <begin position="209"/>
        <end position="230"/>
    </location>
</feature>
<dbReference type="InterPro" id="IPR028055">
    <property type="entry name" value="YidC/Oxa/ALB_C"/>
</dbReference>
<protein>
    <recommendedName>
        <fullName evidence="3">Membrane insertase YidC/Oxa/ALB C-terminal domain-containing protein</fullName>
    </recommendedName>
</protein>
<dbReference type="GO" id="GO:0016020">
    <property type="term" value="C:membrane"/>
    <property type="evidence" value="ECO:0007669"/>
    <property type="project" value="UniProtKB-SubCell"/>
</dbReference>
<proteinExistence type="inferred from homology"/>
<evidence type="ECO:0000313" key="5">
    <source>
        <dbReference type="Proteomes" id="UP000176645"/>
    </source>
</evidence>